<feature type="region of interest" description="Disordered" evidence="1">
    <location>
        <begin position="58"/>
        <end position="115"/>
    </location>
</feature>
<sequence>MTVNGPATPADRPRRRTTPSGDPLGMTEAEKLAAEWEARHDVASRGRRSAPDVVQHYVAHERLVESSGRTPPPPRPRQDEAAVGESSETARPTAEAPRAPSRWRHPFLWAGRRGR</sequence>
<evidence type="ECO:0000313" key="2">
    <source>
        <dbReference type="EMBL" id="SFE85763.1"/>
    </source>
</evidence>
<dbReference type="EMBL" id="FOND01000006">
    <property type="protein sequence ID" value="SFE85763.1"/>
    <property type="molecule type" value="Genomic_DNA"/>
</dbReference>
<dbReference type="Proteomes" id="UP000198589">
    <property type="component" value="Unassembled WGS sequence"/>
</dbReference>
<dbReference type="OrthoDB" id="5188866at2"/>
<feature type="compositionally biased region" description="Low complexity" evidence="1">
    <location>
        <begin position="1"/>
        <end position="10"/>
    </location>
</feature>
<proteinExistence type="predicted"/>
<keyword evidence="3" id="KW-1185">Reference proteome</keyword>
<name>A0A1I2DZM9_9ACTN</name>
<evidence type="ECO:0000256" key="1">
    <source>
        <dbReference type="SAM" id="MobiDB-lite"/>
    </source>
</evidence>
<dbReference type="RefSeq" id="WP_092196917.1">
    <property type="nucleotide sequence ID" value="NZ_FOND01000006.1"/>
</dbReference>
<dbReference type="AlphaFoldDB" id="A0A1I2DZM9"/>
<evidence type="ECO:0000313" key="3">
    <source>
        <dbReference type="Proteomes" id="UP000198589"/>
    </source>
</evidence>
<gene>
    <name evidence="2" type="ORF">SAMN05216574_106182</name>
</gene>
<feature type="region of interest" description="Disordered" evidence="1">
    <location>
        <begin position="1"/>
        <end position="27"/>
    </location>
</feature>
<organism evidence="2 3">
    <name type="scientific">Blastococcus tunisiensis</name>
    <dbReference type="NCBI Taxonomy" id="1798228"/>
    <lineage>
        <taxon>Bacteria</taxon>
        <taxon>Bacillati</taxon>
        <taxon>Actinomycetota</taxon>
        <taxon>Actinomycetes</taxon>
        <taxon>Geodermatophilales</taxon>
        <taxon>Geodermatophilaceae</taxon>
        <taxon>Blastococcus</taxon>
    </lineage>
</organism>
<protein>
    <submittedName>
        <fullName evidence="2">Uncharacterized protein</fullName>
    </submittedName>
</protein>
<reference evidence="3" key="1">
    <citation type="submission" date="2016-10" db="EMBL/GenBank/DDBJ databases">
        <authorList>
            <person name="Varghese N."/>
            <person name="Submissions S."/>
        </authorList>
    </citation>
    <scope>NUCLEOTIDE SEQUENCE [LARGE SCALE GENOMIC DNA]</scope>
    <source>
        <strain evidence="3">DSM 46838</strain>
    </source>
</reference>
<accession>A0A1I2DZM9</accession>
<feature type="compositionally biased region" description="Low complexity" evidence="1">
    <location>
        <begin position="89"/>
        <end position="100"/>
    </location>
</feature>